<sequence length="172" mass="18718">MNAGDRRREGMHAFVPGTDSGQSASTCHQGSACYPLSGRWRRPGRQERAEGGEARERSSTSCNGSTAKHTRARTLEHAESPAATMCWTPTRAMPTAKRVALRPKGAAEGGAYLQVRRETVVRSRPRRQPAICCTLPLRTPCYPRDSGMGKSCEPSVFARGQVYIRAHGCTAT</sequence>
<dbReference type="EMBL" id="KV417362">
    <property type="protein sequence ID" value="KZO89841.1"/>
    <property type="molecule type" value="Genomic_DNA"/>
</dbReference>
<feature type="compositionally biased region" description="Basic and acidic residues" evidence="1">
    <location>
        <begin position="44"/>
        <end position="58"/>
    </location>
</feature>
<dbReference type="Proteomes" id="UP000076738">
    <property type="component" value="Unassembled WGS sequence"/>
</dbReference>
<evidence type="ECO:0000313" key="3">
    <source>
        <dbReference type="Proteomes" id="UP000076738"/>
    </source>
</evidence>
<proteinExistence type="predicted"/>
<reference evidence="2 3" key="1">
    <citation type="journal article" date="2016" name="Mol. Biol. Evol.">
        <title>Comparative Genomics of Early-Diverging Mushroom-Forming Fungi Provides Insights into the Origins of Lignocellulose Decay Capabilities.</title>
        <authorList>
            <person name="Nagy L.G."/>
            <person name="Riley R."/>
            <person name="Tritt A."/>
            <person name="Adam C."/>
            <person name="Daum C."/>
            <person name="Floudas D."/>
            <person name="Sun H."/>
            <person name="Yadav J.S."/>
            <person name="Pangilinan J."/>
            <person name="Larsson K.H."/>
            <person name="Matsuura K."/>
            <person name="Barry K."/>
            <person name="Labutti K."/>
            <person name="Kuo R."/>
            <person name="Ohm R.A."/>
            <person name="Bhattacharya S.S."/>
            <person name="Shirouzu T."/>
            <person name="Yoshinaga Y."/>
            <person name="Martin F.M."/>
            <person name="Grigoriev I.V."/>
            <person name="Hibbett D.S."/>
        </authorList>
    </citation>
    <scope>NUCLEOTIDE SEQUENCE [LARGE SCALE GENOMIC DNA]</scope>
    <source>
        <strain evidence="2 3">TUFC12733</strain>
    </source>
</reference>
<name>A0A167FTV5_CALVF</name>
<dbReference type="AlphaFoldDB" id="A0A167FTV5"/>
<evidence type="ECO:0000256" key="1">
    <source>
        <dbReference type="SAM" id="MobiDB-lite"/>
    </source>
</evidence>
<keyword evidence="3" id="KW-1185">Reference proteome</keyword>
<accession>A0A167FTV5</accession>
<organism evidence="2 3">
    <name type="scientific">Calocera viscosa (strain TUFC12733)</name>
    <dbReference type="NCBI Taxonomy" id="1330018"/>
    <lineage>
        <taxon>Eukaryota</taxon>
        <taxon>Fungi</taxon>
        <taxon>Dikarya</taxon>
        <taxon>Basidiomycota</taxon>
        <taxon>Agaricomycotina</taxon>
        <taxon>Dacrymycetes</taxon>
        <taxon>Dacrymycetales</taxon>
        <taxon>Dacrymycetaceae</taxon>
        <taxon>Calocera</taxon>
    </lineage>
</organism>
<gene>
    <name evidence="2" type="ORF">CALVIDRAFT_437058</name>
</gene>
<protein>
    <submittedName>
        <fullName evidence="2">Uncharacterized protein</fullName>
    </submittedName>
</protein>
<feature type="region of interest" description="Disordered" evidence="1">
    <location>
        <begin position="1"/>
        <end position="71"/>
    </location>
</feature>
<evidence type="ECO:0000313" key="2">
    <source>
        <dbReference type="EMBL" id="KZO89841.1"/>
    </source>
</evidence>
<feature type="compositionally biased region" description="Polar residues" evidence="1">
    <location>
        <begin position="19"/>
        <end position="29"/>
    </location>
</feature>
<feature type="compositionally biased region" description="Basic and acidic residues" evidence="1">
    <location>
        <begin position="1"/>
        <end position="11"/>
    </location>
</feature>